<keyword evidence="2" id="KW-0812">Transmembrane</keyword>
<dbReference type="EMBL" id="MU155352">
    <property type="protein sequence ID" value="KAF9474993.1"/>
    <property type="molecule type" value="Genomic_DNA"/>
</dbReference>
<protein>
    <recommendedName>
        <fullName evidence="7">WSC domain-containing protein</fullName>
    </recommendedName>
</protein>
<dbReference type="OrthoDB" id="5985073at2759"/>
<feature type="domain" description="WSC" evidence="7">
    <location>
        <begin position="1"/>
        <end position="68"/>
    </location>
</feature>
<comment type="subcellular location">
    <subcellularLocation>
        <location evidence="1">Membrane</location>
        <topology evidence="1">Single-pass membrane protein</topology>
    </subcellularLocation>
</comment>
<evidence type="ECO:0000256" key="4">
    <source>
        <dbReference type="ARBA" id="ARBA00022989"/>
    </source>
</evidence>
<sequence>VTIENCITICQRQELMVAGLEAGSECFCDFNIQGTATQLSDDACNLPCGGDANLTCGGPNLIGIYQNHNANVGPVPMNKTQVGMWTFEGCLA</sequence>
<evidence type="ECO:0000256" key="3">
    <source>
        <dbReference type="ARBA" id="ARBA00022729"/>
    </source>
</evidence>
<dbReference type="PANTHER" id="PTHR24269">
    <property type="entry name" value="KREMEN PROTEIN"/>
    <property type="match status" value="1"/>
</dbReference>
<gene>
    <name evidence="8" type="ORF">BDN70DRAFT_814814</name>
</gene>
<dbReference type="Proteomes" id="UP000807469">
    <property type="component" value="Unassembled WGS sequence"/>
</dbReference>
<keyword evidence="6" id="KW-0325">Glycoprotein</keyword>
<keyword evidence="5" id="KW-0472">Membrane</keyword>
<dbReference type="SMART" id="SM00321">
    <property type="entry name" value="WSC"/>
    <property type="match status" value="1"/>
</dbReference>
<evidence type="ECO:0000256" key="2">
    <source>
        <dbReference type="ARBA" id="ARBA00022692"/>
    </source>
</evidence>
<organism evidence="8 9">
    <name type="scientific">Pholiota conissans</name>
    <dbReference type="NCBI Taxonomy" id="109636"/>
    <lineage>
        <taxon>Eukaryota</taxon>
        <taxon>Fungi</taxon>
        <taxon>Dikarya</taxon>
        <taxon>Basidiomycota</taxon>
        <taxon>Agaricomycotina</taxon>
        <taxon>Agaricomycetes</taxon>
        <taxon>Agaricomycetidae</taxon>
        <taxon>Agaricales</taxon>
        <taxon>Agaricineae</taxon>
        <taxon>Strophariaceae</taxon>
        <taxon>Pholiota</taxon>
    </lineage>
</organism>
<reference evidence="8" key="1">
    <citation type="submission" date="2020-11" db="EMBL/GenBank/DDBJ databases">
        <authorList>
            <consortium name="DOE Joint Genome Institute"/>
            <person name="Ahrendt S."/>
            <person name="Riley R."/>
            <person name="Andreopoulos W."/>
            <person name="Labutti K."/>
            <person name="Pangilinan J."/>
            <person name="Ruiz-Duenas F.J."/>
            <person name="Barrasa J.M."/>
            <person name="Sanchez-Garcia M."/>
            <person name="Camarero S."/>
            <person name="Miyauchi S."/>
            <person name="Serrano A."/>
            <person name="Linde D."/>
            <person name="Babiker R."/>
            <person name="Drula E."/>
            <person name="Ayuso-Fernandez I."/>
            <person name="Pacheco R."/>
            <person name="Padilla G."/>
            <person name="Ferreira P."/>
            <person name="Barriuso J."/>
            <person name="Kellner H."/>
            <person name="Castanera R."/>
            <person name="Alfaro M."/>
            <person name="Ramirez L."/>
            <person name="Pisabarro A.G."/>
            <person name="Kuo A."/>
            <person name="Tritt A."/>
            <person name="Lipzen A."/>
            <person name="He G."/>
            <person name="Yan M."/>
            <person name="Ng V."/>
            <person name="Cullen D."/>
            <person name="Martin F."/>
            <person name="Rosso M.-N."/>
            <person name="Henrissat B."/>
            <person name="Hibbett D."/>
            <person name="Martinez A.T."/>
            <person name="Grigoriev I.V."/>
        </authorList>
    </citation>
    <scope>NUCLEOTIDE SEQUENCE</scope>
    <source>
        <strain evidence="8">CIRM-BRFM 674</strain>
    </source>
</reference>
<dbReference type="PANTHER" id="PTHR24269:SF16">
    <property type="entry name" value="PROTEIN SLG1"/>
    <property type="match status" value="1"/>
</dbReference>
<dbReference type="PROSITE" id="PS51212">
    <property type="entry name" value="WSC"/>
    <property type="match status" value="1"/>
</dbReference>
<evidence type="ECO:0000259" key="7">
    <source>
        <dbReference type="PROSITE" id="PS51212"/>
    </source>
</evidence>
<dbReference type="InterPro" id="IPR002889">
    <property type="entry name" value="WSC_carb-bd"/>
</dbReference>
<accession>A0A9P5YSD8</accession>
<dbReference type="Pfam" id="PF01822">
    <property type="entry name" value="WSC"/>
    <property type="match status" value="1"/>
</dbReference>
<proteinExistence type="predicted"/>
<evidence type="ECO:0000256" key="6">
    <source>
        <dbReference type="ARBA" id="ARBA00023180"/>
    </source>
</evidence>
<comment type="caution">
    <text evidence="8">The sequence shown here is derived from an EMBL/GenBank/DDBJ whole genome shotgun (WGS) entry which is preliminary data.</text>
</comment>
<evidence type="ECO:0000313" key="8">
    <source>
        <dbReference type="EMBL" id="KAF9474993.1"/>
    </source>
</evidence>
<dbReference type="GO" id="GO:0005886">
    <property type="term" value="C:plasma membrane"/>
    <property type="evidence" value="ECO:0007669"/>
    <property type="project" value="TreeGrafter"/>
</dbReference>
<keyword evidence="3" id="KW-0732">Signal</keyword>
<name>A0A9P5YSD8_9AGAR</name>
<evidence type="ECO:0000313" key="9">
    <source>
        <dbReference type="Proteomes" id="UP000807469"/>
    </source>
</evidence>
<evidence type="ECO:0000256" key="5">
    <source>
        <dbReference type="ARBA" id="ARBA00023136"/>
    </source>
</evidence>
<keyword evidence="4" id="KW-1133">Transmembrane helix</keyword>
<dbReference type="InterPro" id="IPR051836">
    <property type="entry name" value="Kremen_rcpt"/>
</dbReference>
<evidence type="ECO:0000256" key="1">
    <source>
        <dbReference type="ARBA" id="ARBA00004167"/>
    </source>
</evidence>
<feature type="non-terminal residue" evidence="8">
    <location>
        <position position="1"/>
    </location>
</feature>
<dbReference type="AlphaFoldDB" id="A0A9P5YSD8"/>
<keyword evidence="9" id="KW-1185">Reference proteome</keyword>